<dbReference type="AlphaFoldDB" id="A0A5Q0Q9Q5"/>
<evidence type="ECO:0000256" key="1">
    <source>
        <dbReference type="SAM" id="Phobius"/>
    </source>
</evidence>
<dbReference type="Proteomes" id="UP000326921">
    <property type="component" value="Chromosome"/>
</dbReference>
<keyword evidence="1" id="KW-1133">Transmembrane helix</keyword>
<dbReference type="RefSeq" id="WP_153510962.1">
    <property type="nucleotide sequence ID" value="NZ_CP045652.1"/>
</dbReference>
<keyword evidence="3" id="KW-1185">Reference proteome</keyword>
<evidence type="ECO:0000313" key="3">
    <source>
        <dbReference type="Proteomes" id="UP000326921"/>
    </source>
</evidence>
<feature type="transmembrane region" description="Helical" evidence="1">
    <location>
        <begin position="86"/>
        <end position="104"/>
    </location>
</feature>
<dbReference type="KEGG" id="sphe:GFH32_08015"/>
<name>A0A5Q0Q9Q5_9SPHI</name>
<dbReference type="EMBL" id="CP045652">
    <property type="protein sequence ID" value="QGA26273.1"/>
    <property type="molecule type" value="Genomic_DNA"/>
</dbReference>
<keyword evidence="1" id="KW-0472">Membrane</keyword>
<evidence type="ECO:0000313" key="2">
    <source>
        <dbReference type="EMBL" id="QGA26273.1"/>
    </source>
</evidence>
<accession>A0A5Q0Q9Q5</accession>
<gene>
    <name evidence="2" type="ORF">GFH32_08015</name>
</gene>
<proteinExistence type="predicted"/>
<reference evidence="2 3" key="1">
    <citation type="submission" date="2019-10" db="EMBL/GenBank/DDBJ databases">
        <authorList>
            <person name="Dong K."/>
        </authorList>
    </citation>
    <scope>NUCLEOTIDE SEQUENCE [LARGE SCALE GENOMIC DNA]</scope>
    <source>
        <strain evidence="3">dk4302</strain>
    </source>
</reference>
<keyword evidence="1" id="KW-0812">Transmembrane</keyword>
<organism evidence="2 3">
    <name type="scientific">Sphingobacterium zhuxiongii</name>
    <dbReference type="NCBI Taxonomy" id="2662364"/>
    <lineage>
        <taxon>Bacteria</taxon>
        <taxon>Pseudomonadati</taxon>
        <taxon>Bacteroidota</taxon>
        <taxon>Sphingobacteriia</taxon>
        <taxon>Sphingobacteriales</taxon>
        <taxon>Sphingobacteriaceae</taxon>
        <taxon>Sphingobacterium</taxon>
    </lineage>
</organism>
<sequence>MEPNENQIKDWMKSAMVKVPFEDFDDQVMRKVEQAEAQKLRMQASRKYAMIFFSIGTLFGMATNYLLAEFVAGSDLSASLKSNVQLASLLFYVVLIILFSDRLWKLRQLQKLK</sequence>
<protein>
    <submittedName>
        <fullName evidence="2">Uncharacterized protein</fullName>
    </submittedName>
</protein>
<feature type="transmembrane region" description="Helical" evidence="1">
    <location>
        <begin position="48"/>
        <end position="66"/>
    </location>
</feature>